<protein>
    <submittedName>
        <fullName evidence="2">Uncharacterized protein</fullName>
    </submittedName>
</protein>
<name>A0A843UGJ5_COLES</name>
<dbReference type="Proteomes" id="UP000652761">
    <property type="component" value="Unassembled WGS sequence"/>
</dbReference>
<dbReference type="EMBL" id="NMUH01000547">
    <property type="protein sequence ID" value="MQL81114.1"/>
    <property type="molecule type" value="Genomic_DNA"/>
</dbReference>
<proteinExistence type="predicted"/>
<accession>A0A843UGJ5</accession>
<feature type="compositionally biased region" description="Low complexity" evidence="1">
    <location>
        <begin position="34"/>
        <end position="48"/>
    </location>
</feature>
<evidence type="ECO:0000313" key="2">
    <source>
        <dbReference type="EMBL" id="MQL81114.1"/>
    </source>
</evidence>
<dbReference type="AlphaFoldDB" id="A0A843UGJ5"/>
<evidence type="ECO:0000256" key="1">
    <source>
        <dbReference type="SAM" id="MobiDB-lite"/>
    </source>
</evidence>
<evidence type="ECO:0000313" key="3">
    <source>
        <dbReference type="Proteomes" id="UP000652761"/>
    </source>
</evidence>
<comment type="caution">
    <text evidence="2">The sequence shown here is derived from an EMBL/GenBank/DDBJ whole genome shotgun (WGS) entry which is preliminary data.</text>
</comment>
<sequence>LKRRETAPDALAAPPSPRKRQSQRRALSPLAARPLPTALTPSSLPCPTRGRGRVGSPREGKSGQPGRPPRVSRLAPPLKGRASRNRLAPPSPCPAEPAGRAGRRPPAAHPLPAGRVPSPHRPVALAVALPCPRKRKSRQTACRPDVRPPSPHCHGSPRDQFSPVCVILLAMSKGCSFSKSILRSWGGDRAKNNHKEEEESLTGLHRPFRPSRFKMANTGRSCTSCMVHHEGPELITQRSERRLAIEKLLLQETFSSMGDMLAQSWLIWVTPCQEEGEEDGKQTDRLIQASIIVHDGMDLCLVAWILWPDEESRYNPNLEKVEN</sequence>
<organism evidence="2 3">
    <name type="scientific">Colocasia esculenta</name>
    <name type="common">Wild taro</name>
    <name type="synonym">Arum esculentum</name>
    <dbReference type="NCBI Taxonomy" id="4460"/>
    <lineage>
        <taxon>Eukaryota</taxon>
        <taxon>Viridiplantae</taxon>
        <taxon>Streptophyta</taxon>
        <taxon>Embryophyta</taxon>
        <taxon>Tracheophyta</taxon>
        <taxon>Spermatophyta</taxon>
        <taxon>Magnoliopsida</taxon>
        <taxon>Liliopsida</taxon>
        <taxon>Araceae</taxon>
        <taxon>Aroideae</taxon>
        <taxon>Colocasieae</taxon>
        <taxon>Colocasia</taxon>
    </lineage>
</organism>
<reference evidence="2" key="1">
    <citation type="submission" date="2017-07" db="EMBL/GenBank/DDBJ databases">
        <title>Taro Niue Genome Assembly and Annotation.</title>
        <authorList>
            <person name="Atibalentja N."/>
            <person name="Keating K."/>
            <person name="Fields C.J."/>
        </authorList>
    </citation>
    <scope>NUCLEOTIDE SEQUENCE</scope>
    <source>
        <strain evidence="2">Niue_2</strain>
        <tissue evidence="2">Leaf</tissue>
    </source>
</reference>
<keyword evidence="3" id="KW-1185">Reference proteome</keyword>
<feature type="non-terminal residue" evidence="2">
    <location>
        <position position="1"/>
    </location>
</feature>
<feature type="region of interest" description="Disordered" evidence="1">
    <location>
        <begin position="1"/>
        <end position="156"/>
    </location>
</feature>
<gene>
    <name evidence="2" type="ORF">Taro_013571</name>
</gene>